<evidence type="ECO:0000313" key="3">
    <source>
        <dbReference type="Proteomes" id="UP000092555"/>
    </source>
</evidence>
<protein>
    <submittedName>
        <fullName evidence="2">Uncharacterized protein</fullName>
    </submittedName>
</protein>
<feature type="signal peptide" evidence="1">
    <location>
        <begin position="1"/>
        <end position="15"/>
    </location>
</feature>
<evidence type="ECO:0000256" key="1">
    <source>
        <dbReference type="SAM" id="SignalP"/>
    </source>
</evidence>
<accession>A0A1A0H6J7</accession>
<feature type="chain" id="PRO_5012836798" evidence="1">
    <location>
        <begin position="16"/>
        <end position="124"/>
    </location>
</feature>
<comment type="caution">
    <text evidence="2">The sequence shown here is derived from an EMBL/GenBank/DDBJ whole genome shotgun (WGS) entry which is preliminary data.</text>
</comment>
<name>A0A1A0H6J7_9ASCO</name>
<dbReference type="GeneID" id="30029104"/>
<keyword evidence="3" id="KW-1185">Reference proteome</keyword>
<gene>
    <name evidence="2" type="ORF">METBIDRAFT_32785</name>
</gene>
<dbReference type="AlphaFoldDB" id="A0A1A0H6J7"/>
<dbReference type="Proteomes" id="UP000092555">
    <property type="component" value="Unassembled WGS sequence"/>
</dbReference>
<keyword evidence="1" id="KW-0732">Signal</keyword>
<sequence length="124" mass="13675">MKLFNALSLFTVALADFDGKMMFWGNGGLCLVLADAENMLYCKQGLISDYVVSDSRLTAGNLYLSQELGRLSLNETMDTDFAVNRDGFVFFGHSNKFMLCNDRLIVLKGGCIGLEGTLRILIEG</sequence>
<evidence type="ECO:0000313" key="2">
    <source>
        <dbReference type="EMBL" id="OBA19709.1"/>
    </source>
</evidence>
<organism evidence="2 3">
    <name type="scientific">Metschnikowia bicuspidata var. bicuspidata NRRL YB-4993</name>
    <dbReference type="NCBI Taxonomy" id="869754"/>
    <lineage>
        <taxon>Eukaryota</taxon>
        <taxon>Fungi</taxon>
        <taxon>Dikarya</taxon>
        <taxon>Ascomycota</taxon>
        <taxon>Saccharomycotina</taxon>
        <taxon>Pichiomycetes</taxon>
        <taxon>Metschnikowiaceae</taxon>
        <taxon>Metschnikowia</taxon>
    </lineage>
</organism>
<dbReference type="RefSeq" id="XP_018710234.1">
    <property type="nucleotide sequence ID" value="XM_018856128.1"/>
</dbReference>
<dbReference type="EMBL" id="LXTC01000005">
    <property type="protein sequence ID" value="OBA19709.1"/>
    <property type="molecule type" value="Genomic_DNA"/>
</dbReference>
<reference evidence="2 3" key="1">
    <citation type="submission" date="2016-05" db="EMBL/GenBank/DDBJ databases">
        <title>Comparative genomics of biotechnologically important yeasts.</title>
        <authorList>
            <consortium name="DOE Joint Genome Institute"/>
            <person name="Riley R."/>
            <person name="Haridas S."/>
            <person name="Wolfe K.H."/>
            <person name="Lopes M.R."/>
            <person name="Hittinger C.T."/>
            <person name="Goker M."/>
            <person name="Salamov A."/>
            <person name="Wisecaver J."/>
            <person name="Long T.M."/>
            <person name="Aerts A.L."/>
            <person name="Barry K."/>
            <person name="Choi C."/>
            <person name="Clum A."/>
            <person name="Coughlan A.Y."/>
            <person name="Deshpande S."/>
            <person name="Douglass A.P."/>
            <person name="Hanson S.J."/>
            <person name="Klenk H.-P."/>
            <person name="LaButti K."/>
            <person name="Lapidus A."/>
            <person name="Lindquist E."/>
            <person name="Lipzen A."/>
            <person name="Meier-kolthoff J.P."/>
            <person name="Ohm R.A."/>
            <person name="Otillar R.P."/>
            <person name="Pangilinan J."/>
            <person name="Peng Y."/>
            <person name="Rokas A."/>
            <person name="Rosa C.A."/>
            <person name="Scheuner C."/>
            <person name="Sibirny A.A."/>
            <person name="Slot J.C."/>
            <person name="Stielow J.B."/>
            <person name="Sun H."/>
            <person name="Kurtzman C.P."/>
            <person name="Blackwell M."/>
            <person name="Grigoriev I.V."/>
            <person name="Jeffries T.W."/>
        </authorList>
    </citation>
    <scope>NUCLEOTIDE SEQUENCE [LARGE SCALE GENOMIC DNA]</scope>
    <source>
        <strain evidence="2 3">NRRL YB-4993</strain>
    </source>
</reference>
<proteinExistence type="predicted"/>